<accession>A0A1I7S0T9</accession>
<feature type="chain" id="PRO_5035359607" evidence="1">
    <location>
        <begin position="21"/>
        <end position="201"/>
    </location>
</feature>
<dbReference type="AlphaFoldDB" id="A0A1I7S0T9"/>
<gene>
    <name evidence="2" type="ORF">BXYJ_LOCUS2458</name>
</gene>
<dbReference type="Proteomes" id="UP000582659">
    <property type="component" value="Unassembled WGS sequence"/>
</dbReference>
<evidence type="ECO:0000313" key="2">
    <source>
        <dbReference type="EMBL" id="CAD5211497.1"/>
    </source>
</evidence>
<evidence type="ECO:0000313" key="6">
    <source>
        <dbReference type="WBParaSite" id="BXY_0661300.1"/>
    </source>
</evidence>
<evidence type="ECO:0000313" key="4">
    <source>
        <dbReference type="Proteomes" id="UP000095284"/>
    </source>
</evidence>
<dbReference type="Proteomes" id="UP000095284">
    <property type="component" value="Unplaced"/>
</dbReference>
<keyword evidence="1" id="KW-0732">Signal</keyword>
<dbReference type="Proteomes" id="UP000659654">
    <property type="component" value="Unassembled WGS sequence"/>
</dbReference>
<sequence length="201" mass="23159">MVNMGIRELLAACLVMTVDSVFYKGFEISPPNPGVIDRNFRFENFPTFIQKEANFNAFCKHLPTLLTAMSRADADVWVKNFCLRTGEQAACNSYYSANAREQLRVNAQIEYYENQFNYTAEYRKYVDKVLAVRKDLCLSVEEECFITNGMKWLLSYQQRDAMHLVTENCRQSNPVSPDFKAKSCYPPVKGPPQPTYESLHS</sequence>
<dbReference type="OrthoDB" id="10426536at2759"/>
<reference evidence="3" key="2">
    <citation type="submission" date="2020-08" db="EMBL/GenBank/DDBJ databases">
        <authorList>
            <person name="Kikuchi T."/>
        </authorList>
    </citation>
    <scope>NUCLEOTIDE SEQUENCE</scope>
    <source>
        <strain evidence="2">Ka4C1</strain>
    </source>
</reference>
<protein>
    <submittedName>
        <fullName evidence="2">(pine wood nematode) hypothetical protein</fullName>
    </submittedName>
</protein>
<dbReference type="WBParaSite" id="BXY_0661300.1">
    <property type="protein sequence ID" value="BXY_0661300.1"/>
    <property type="gene ID" value="BXY_0661300"/>
</dbReference>
<reference evidence="6" key="1">
    <citation type="submission" date="2016-11" db="UniProtKB">
        <authorList>
            <consortium name="WormBaseParasite"/>
        </authorList>
    </citation>
    <scope>IDENTIFICATION</scope>
</reference>
<evidence type="ECO:0000256" key="1">
    <source>
        <dbReference type="SAM" id="SignalP"/>
    </source>
</evidence>
<evidence type="ECO:0000313" key="5">
    <source>
        <dbReference type="Proteomes" id="UP000659654"/>
    </source>
</evidence>
<keyword evidence="5" id="KW-1185">Reference proteome</keyword>
<evidence type="ECO:0000313" key="3">
    <source>
        <dbReference type="EMBL" id="CAG9088433.1"/>
    </source>
</evidence>
<name>A0A1I7S0T9_BURXY</name>
<proteinExistence type="predicted"/>
<dbReference type="EMBL" id="CAJFDI010000001">
    <property type="protein sequence ID" value="CAD5211497.1"/>
    <property type="molecule type" value="Genomic_DNA"/>
</dbReference>
<organism evidence="4 6">
    <name type="scientific">Bursaphelenchus xylophilus</name>
    <name type="common">Pinewood nematode worm</name>
    <name type="synonym">Aphelenchoides xylophilus</name>
    <dbReference type="NCBI Taxonomy" id="6326"/>
    <lineage>
        <taxon>Eukaryota</taxon>
        <taxon>Metazoa</taxon>
        <taxon>Ecdysozoa</taxon>
        <taxon>Nematoda</taxon>
        <taxon>Chromadorea</taxon>
        <taxon>Rhabditida</taxon>
        <taxon>Tylenchina</taxon>
        <taxon>Tylenchomorpha</taxon>
        <taxon>Aphelenchoidea</taxon>
        <taxon>Aphelenchoididae</taxon>
        <taxon>Bursaphelenchus</taxon>
    </lineage>
</organism>
<feature type="signal peptide" evidence="1">
    <location>
        <begin position="1"/>
        <end position="20"/>
    </location>
</feature>
<dbReference type="EMBL" id="CAJFCV020000001">
    <property type="protein sequence ID" value="CAG9088433.1"/>
    <property type="molecule type" value="Genomic_DNA"/>
</dbReference>